<evidence type="ECO:0000259" key="1">
    <source>
        <dbReference type="Pfam" id="PF21839"/>
    </source>
</evidence>
<sequence>MTTGDDLGEVIVEFTRNGPYVKCSAIHVATGREVSAMGPVNEPRSVERVAIAKLRRTLQNRA</sequence>
<dbReference type="Proteomes" id="UP001213664">
    <property type="component" value="Chromosome"/>
</dbReference>
<accession>A0AAJ5WXE4</accession>
<dbReference type="EMBL" id="CP119326">
    <property type="protein sequence ID" value="WEK39264.1"/>
    <property type="molecule type" value="Genomic_DNA"/>
</dbReference>
<gene>
    <name evidence="2" type="ORF">P0Y50_12020</name>
</gene>
<proteinExistence type="predicted"/>
<name>A0AAJ5WXE4_9CAUL</name>
<dbReference type="AlphaFoldDB" id="A0AAJ5WXE4"/>
<evidence type="ECO:0000313" key="3">
    <source>
        <dbReference type="Proteomes" id="UP001213664"/>
    </source>
</evidence>
<organism evidence="2 3">
    <name type="scientific">Candidatus Brevundimonas colombiensis</name>
    <dbReference type="NCBI Taxonomy" id="3121376"/>
    <lineage>
        <taxon>Bacteria</taxon>
        <taxon>Pseudomonadati</taxon>
        <taxon>Pseudomonadota</taxon>
        <taxon>Alphaproteobacteria</taxon>
        <taxon>Caulobacterales</taxon>
        <taxon>Caulobacteraceae</taxon>
        <taxon>Brevundimonas</taxon>
    </lineage>
</organism>
<feature type="domain" description="DUF6898" evidence="1">
    <location>
        <begin position="8"/>
        <end position="60"/>
    </location>
</feature>
<reference evidence="2" key="1">
    <citation type="submission" date="2023-03" db="EMBL/GenBank/DDBJ databases">
        <title>Andean soil-derived lignocellulolytic bacterial consortium as a source of novel taxa and putative plastic-active enzymes.</title>
        <authorList>
            <person name="Diaz-Garcia L."/>
            <person name="Chuvochina M."/>
            <person name="Feuerriegel G."/>
            <person name="Bunk B."/>
            <person name="Sproer C."/>
            <person name="Streit W.R."/>
            <person name="Rodriguez L.M."/>
            <person name="Overmann J."/>
            <person name="Jimenez D.J."/>
        </authorList>
    </citation>
    <scope>NUCLEOTIDE SEQUENCE</scope>
    <source>
        <strain evidence="2">MAG 833</strain>
    </source>
</reference>
<protein>
    <recommendedName>
        <fullName evidence="1">DUF6898 domain-containing protein</fullName>
    </recommendedName>
</protein>
<evidence type="ECO:0000313" key="2">
    <source>
        <dbReference type="EMBL" id="WEK39264.1"/>
    </source>
</evidence>
<dbReference type="InterPro" id="IPR054193">
    <property type="entry name" value="DUF6898"/>
</dbReference>
<dbReference type="Pfam" id="PF21839">
    <property type="entry name" value="DUF6898"/>
    <property type="match status" value="1"/>
</dbReference>